<comment type="caution">
    <text evidence="1">The sequence shown here is derived from an EMBL/GenBank/DDBJ whole genome shotgun (WGS) entry which is preliminary data.</text>
</comment>
<dbReference type="AlphaFoldDB" id="A0A8H3FUE9"/>
<protein>
    <submittedName>
        <fullName evidence="1">Uncharacterized protein</fullName>
    </submittedName>
</protein>
<evidence type="ECO:0000313" key="1">
    <source>
        <dbReference type="EMBL" id="CAF9927546.1"/>
    </source>
</evidence>
<dbReference type="OrthoDB" id="5335670at2759"/>
<proteinExistence type="predicted"/>
<sequence length="196" mass="21259">MCFAFTALAATVPVRGDSANIAIGTEQSPPSAALNTLNLTTQTSPWPKVPWAYQIPGSSPQHLLFEELSPEDTGLEGQQSTLHACDEIVRWLWEKYKVDQNVDQACVQTSSFNGKKEGYVLMVFVPITIGGEIDRELALDSVRALEGLVWRYGGHSLECEIMSGGKLKGRISISIKVSKAQNVVRSDAAAMGGSIY</sequence>
<dbReference type="EMBL" id="CAJPDR010000229">
    <property type="protein sequence ID" value="CAF9927546.1"/>
    <property type="molecule type" value="Genomic_DNA"/>
</dbReference>
<organism evidence="1 2">
    <name type="scientific">Alectoria fallacina</name>
    <dbReference type="NCBI Taxonomy" id="1903189"/>
    <lineage>
        <taxon>Eukaryota</taxon>
        <taxon>Fungi</taxon>
        <taxon>Dikarya</taxon>
        <taxon>Ascomycota</taxon>
        <taxon>Pezizomycotina</taxon>
        <taxon>Lecanoromycetes</taxon>
        <taxon>OSLEUM clade</taxon>
        <taxon>Lecanoromycetidae</taxon>
        <taxon>Lecanorales</taxon>
        <taxon>Lecanorineae</taxon>
        <taxon>Parmeliaceae</taxon>
        <taxon>Alectoria</taxon>
    </lineage>
</organism>
<gene>
    <name evidence="1" type="ORF">ALECFALPRED_003739</name>
</gene>
<reference evidence="1" key="1">
    <citation type="submission" date="2021-03" db="EMBL/GenBank/DDBJ databases">
        <authorList>
            <person name="Tagirdzhanova G."/>
        </authorList>
    </citation>
    <scope>NUCLEOTIDE SEQUENCE</scope>
</reference>
<keyword evidence="2" id="KW-1185">Reference proteome</keyword>
<dbReference type="Proteomes" id="UP000664203">
    <property type="component" value="Unassembled WGS sequence"/>
</dbReference>
<name>A0A8H3FUE9_9LECA</name>
<accession>A0A8H3FUE9</accession>
<evidence type="ECO:0000313" key="2">
    <source>
        <dbReference type="Proteomes" id="UP000664203"/>
    </source>
</evidence>